<comment type="caution">
    <text evidence="1">The sequence shown here is derived from an EMBL/GenBank/DDBJ whole genome shotgun (WGS) entry which is preliminary data.</text>
</comment>
<gene>
    <name evidence="1" type="ORF">Sjap_008154</name>
</gene>
<evidence type="ECO:0000313" key="2">
    <source>
        <dbReference type="Proteomes" id="UP001417504"/>
    </source>
</evidence>
<dbReference type="AlphaFoldDB" id="A0AAP0PEB6"/>
<keyword evidence="2" id="KW-1185">Reference proteome</keyword>
<protein>
    <submittedName>
        <fullName evidence="1">Uncharacterized protein</fullName>
    </submittedName>
</protein>
<reference evidence="1 2" key="1">
    <citation type="submission" date="2024-01" db="EMBL/GenBank/DDBJ databases">
        <title>Genome assemblies of Stephania.</title>
        <authorList>
            <person name="Yang L."/>
        </authorList>
    </citation>
    <scope>NUCLEOTIDE SEQUENCE [LARGE SCALE GENOMIC DNA]</scope>
    <source>
        <strain evidence="1">QJT</strain>
        <tissue evidence="1">Leaf</tissue>
    </source>
</reference>
<accession>A0AAP0PEB6</accession>
<proteinExistence type="predicted"/>
<dbReference type="Proteomes" id="UP001417504">
    <property type="component" value="Unassembled WGS sequence"/>
</dbReference>
<organism evidence="1 2">
    <name type="scientific">Stephania japonica</name>
    <dbReference type="NCBI Taxonomy" id="461633"/>
    <lineage>
        <taxon>Eukaryota</taxon>
        <taxon>Viridiplantae</taxon>
        <taxon>Streptophyta</taxon>
        <taxon>Embryophyta</taxon>
        <taxon>Tracheophyta</taxon>
        <taxon>Spermatophyta</taxon>
        <taxon>Magnoliopsida</taxon>
        <taxon>Ranunculales</taxon>
        <taxon>Menispermaceae</taxon>
        <taxon>Menispermoideae</taxon>
        <taxon>Cissampelideae</taxon>
        <taxon>Stephania</taxon>
    </lineage>
</organism>
<dbReference type="EMBL" id="JBBNAE010000003">
    <property type="protein sequence ID" value="KAK9137560.1"/>
    <property type="molecule type" value="Genomic_DNA"/>
</dbReference>
<name>A0AAP0PEB6_9MAGN</name>
<evidence type="ECO:0000313" key="1">
    <source>
        <dbReference type="EMBL" id="KAK9137560.1"/>
    </source>
</evidence>
<sequence>MKDGENEVAPLVVVDDDDVLRSSSCTISSSTSSASFSTCWRCWDSRTSTN</sequence>